<evidence type="ECO:0000256" key="4">
    <source>
        <dbReference type="ARBA" id="ARBA00022741"/>
    </source>
</evidence>
<dbReference type="InterPro" id="IPR041222">
    <property type="entry name" value="PriA_3primeBD"/>
</dbReference>
<keyword evidence="16" id="KW-1185">Reference proteome</keyword>
<dbReference type="Pfam" id="PF17764">
    <property type="entry name" value="PriA_3primeBD"/>
    <property type="match status" value="1"/>
</dbReference>
<dbReference type="GO" id="GO:0005524">
    <property type="term" value="F:ATP binding"/>
    <property type="evidence" value="ECO:0007669"/>
    <property type="project" value="UniProtKB-UniRule"/>
</dbReference>
<dbReference type="AlphaFoldDB" id="Q1N0U9"/>
<dbReference type="HOGENOM" id="CLU_013353_3_1_6"/>
<evidence type="ECO:0000259" key="13">
    <source>
        <dbReference type="PROSITE" id="PS51192"/>
    </source>
</evidence>
<dbReference type="Proteomes" id="UP000004263">
    <property type="component" value="Unassembled WGS sequence"/>
</dbReference>
<dbReference type="GO" id="GO:0006270">
    <property type="term" value="P:DNA replication initiation"/>
    <property type="evidence" value="ECO:0007669"/>
    <property type="project" value="TreeGrafter"/>
</dbReference>
<keyword evidence="5 12" id="KW-0378">Hydrolase</keyword>
<comment type="caution">
    <text evidence="15">The sequence shown here is derived from an EMBL/GenBank/DDBJ whole genome shotgun (WGS) entry which is preliminary data.</text>
</comment>
<dbReference type="Pfam" id="PF00271">
    <property type="entry name" value="Helicase_C"/>
    <property type="match status" value="1"/>
</dbReference>
<evidence type="ECO:0000256" key="3">
    <source>
        <dbReference type="ARBA" id="ARBA00022723"/>
    </source>
</evidence>
<dbReference type="GO" id="GO:0008270">
    <property type="term" value="F:zinc ion binding"/>
    <property type="evidence" value="ECO:0007669"/>
    <property type="project" value="UniProtKB-UniRule"/>
</dbReference>
<feature type="domain" description="Helicase C-terminal" evidence="14">
    <location>
        <begin position="473"/>
        <end position="627"/>
    </location>
</feature>
<evidence type="ECO:0000256" key="7">
    <source>
        <dbReference type="ARBA" id="ARBA00022833"/>
    </source>
</evidence>
<comment type="cofactor">
    <cofactor evidence="12">
        <name>Zn(2+)</name>
        <dbReference type="ChEBI" id="CHEBI:29105"/>
    </cofactor>
    <text evidence="12">Binds 2 zinc ions per subunit.</text>
</comment>
<dbReference type="GO" id="GO:0006302">
    <property type="term" value="P:double-strand break repair"/>
    <property type="evidence" value="ECO:0007669"/>
    <property type="project" value="InterPro"/>
</dbReference>
<comment type="function">
    <text evidence="12">Initiates the restart of stalled replication forks, which reloads the replicative helicase on sites other than the origin of replication. Recognizes and binds to abandoned replication forks and remodels them to uncover a helicase loading site. Promotes assembly of the primosome at these replication forks.</text>
</comment>
<dbReference type="InterPro" id="IPR005259">
    <property type="entry name" value="PriA"/>
</dbReference>
<gene>
    <name evidence="12" type="primary">priA</name>
    <name evidence="15" type="ORF">RED65_14227</name>
</gene>
<dbReference type="STRING" id="207949.RED65_14227"/>
<reference evidence="15 16" key="1">
    <citation type="submission" date="2006-03" db="EMBL/GenBank/DDBJ databases">
        <authorList>
            <person name="Pinhassi J."/>
            <person name="Pedros-Alio C."/>
            <person name="Ferriera S."/>
            <person name="Johnson J."/>
            <person name="Kravitz S."/>
            <person name="Halpern A."/>
            <person name="Remington K."/>
            <person name="Beeson K."/>
            <person name="Tran B."/>
            <person name="Rogers Y.-H."/>
            <person name="Friedman R."/>
            <person name="Venter J.C."/>
        </authorList>
    </citation>
    <scope>NUCLEOTIDE SEQUENCE [LARGE SCALE GENOMIC DNA]</scope>
    <source>
        <strain evidence="15 16">RED65</strain>
    </source>
</reference>
<dbReference type="InterPro" id="IPR041236">
    <property type="entry name" value="PriA_C"/>
</dbReference>
<evidence type="ECO:0000313" key="15">
    <source>
        <dbReference type="EMBL" id="EAT11925.1"/>
    </source>
</evidence>
<evidence type="ECO:0000256" key="1">
    <source>
        <dbReference type="ARBA" id="ARBA00022515"/>
    </source>
</evidence>
<feature type="binding site" evidence="12">
    <location>
        <position position="478"/>
    </location>
    <ligand>
        <name>Zn(2+)</name>
        <dbReference type="ChEBI" id="CHEBI:29105"/>
        <label>1</label>
    </ligand>
</feature>
<dbReference type="PANTHER" id="PTHR30580">
    <property type="entry name" value="PRIMOSOMAL PROTEIN N"/>
    <property type="match status" value="1"/>
</dbReference>
<sequence>MSTPFYLRIALDKPLNQTFDYEPLANSRMHDYQIGMRVNVPFGQRSEVGLILDIHNQPDIAPHKIKPIKERIDDSPVLSSELMKLGLWLHEYYHQPVGECLFTLLPVLLRKGQTAKATQEKHYCLEHLDWQKVERAPRQKAFLEWLQKQNHKVSHKQALDAGFTPSIIGQLIDKQLVSELWQDNFNALCGDSVEQALALNKEQEQALKGISEKNGFNPVLLEGVTGSGKTEVYLQAISSAVTQRKQVLVLIPEIGLTPQTVQRFQQRFNADILLLHSGLNDQQRLNAWLQASRHKNEKAQIIIGTRSAVFTEMPNLDFIIVDEEHDASYKQQEGIRYHGRDIAVIRAAKRNIPIILGSATPSLDSLHNALVKKYQHIRLTQRAGDASPANLEIYDIRKQSVEHGIADELLQHIEETLEQGDQALVFINRRGFAPTLYCPDCGWISECKRCDARMTLHQKPAHLHCHHCDHKQTLPHQCPNCLSTRIQAMGAGTERLETHLEYRFRRHKVIRIDRDSTQGKDAMEQLLQPVHNGEPCILVGTQMLAKGHHFPKVNLVIMLNVDSGFFSADFRAMEKTAQLILQVAGRAGRESHGGRAIIQTEFADHPLLHLLSEENYHALALALLEERKLHSLPPYAHQALVRADSPNPKEAEQYLHRLLQNIKPLTENGISFIGPLPSPMELRAGRFRSQLWIRSHQRSRLQNFLKNIEPLLYQQKGFNKVRWSLDVDPSDHI</sequence>
<evidence type="ECO:0000256" key="10">
    <source>
        <dbReference type="ARBA" id="ARBA00023235"/>
    </source>
</evidence>
<dbReference type="EC" id="5.6.2.4" evidence="12"/>
<feature type="binding site" evidence="12">
    <location>
        <position position="468"/>
    </location>
    <ligand>
        <name>Zn(2+)</name>
        <dbReference type="ChEBI" id="CHEBI:29105"/>
        <label>2</label>
    </ligand>
</feature>
<keyword evidence="9 12" id="KW-0238">DNA-binding</keyword>
<evidence type="ECO:0000256" key="9">
    <source>
        <dbReference type="ARBA" id="ARBA00023125"/>
    </source>
</evidence>
<dbReference type="InterPro" id="IPR027417">
    <property type="entry name" value="P-loop_NTPase"/>
</dbReference>
<evidence type="ECO:0000256" key="5">
    <source>
        <dbReference type="ARBA" id="ARBA00022801"/>
    </source>
</evidence>
<feature type="domain" description="Helicase ATP-binding" evidence="13">
    <location>
        <begin position="210"/>
        <end position="379"/>
    </location>
</feature>
<evidence type="ECO:0000256" key="2">
    <source>
        <dbReference type="ARBA" id="ARBA00022705"/>
    </source>
</evidence>
<accession>Q1N0U9</accession>
<dbReference type="EMBL" id="AAQH01000012">
    <property type="protein sequence ID" value="EAT11925.1"/>
    <property type="molecule type" value="Genomic_DNA"/>
</dbReference>
<feature type="binding site" evidence="12">
    <location>
        <position position="441"/>
    </location>
    <ligand>
        <name>Zn(2+)</name>
        <dbReference type="ChEBI" id="CHEBI:29105"/>
        <label>1</label>
    </ligand>
</feature>
<feature type="binding site" evidence="12">
    <location>
        <position position="450"/>
    </location>
    <ligand>
        <name>Zn(2+)</name>
        <dbReference type="ChEBI" id="CHEBI:29105"/>
        <label>2</label>
    </ligand>
</feature>
<dbReference type="Pfam" id="PF00270">
    <property type="entry name" value="DEAD"/>
    <property type="match status" value="1"/>
</dbReference>
<comment type="catalytic activity">
    <reaction evidence="12">
        <text>Couples ATP hydrolysis with the unwinding of duplex DNA by translocating in the 3'-5' direction.</text>
        <dbReference type="EC" id="5.6.2.4"/>
    </reaction>
</comment>
<feature type="binding site" evidence="12">
    <location>
        <position position="438"/>
    </location>
    <ligand>
        <name>Zn(2+)</name>
        <dbReference type="ChEBI" id="CHEBI:29105"/>
        <label>1</label>
    </ligand>
</feature>
<comment type="catalytic activity">
    <reaction evidence="11 12">
        <text>ATP + H2O = ADP + phosphate + H(+)</text>
        <dbReference type="Rhea" id="RHEA:13065"/>
        <dbReference type="ChEBI" id="CHEBI:15377"/>
        <dbReference type="ChEBI" id="CHEBI:15378"/>
        <dbReference type="ChEBI" id="CHEBI:30616"/>
        <dbReference type="ChEBI" id="CHEBI:43474"/>
        <dbReference type="ChEBI" id="CHEBI:456216"/>
        <dbReference type="EC" id="5.6.2.4"/>
    </reaction>
</comment>
<dbReference type="GO" id="GO:0006310">
    <property type="term" value="P:DNA recombination"/>
    <property type="evidence" value="ECO:0007669"/>
    <property type="project" value="InterPro"/>
</dbReference>
<dbReference type="InterPro" id="IPR040498">
    <property type="entry name" value="PriA_CRR"/>
</dbReference>
<dbReference type="Gene3D" id="3.40.50.300">
    <property type="entry name" value="P-loop containing nucleotide triphosphate hydrolases"/>
    <property type="match status" value="2"/>
</dbReference>
<keyword evidence="7 12" id="KW-0862">Zinc</keyword>
<dbReference type="GO" id="GO:0006269">
    <property type="term" value="P:DNA replication, synthesis of primer"/>
    <property type="evidence" value="ECO:0007669"/>
    <property type="project" value="UniProtKB-KW"/>
</dbReference>
<dbReference type="NCBIfam" id="TIGR00595">
    <property type="entry name" value="priA"/>
    <property type="match status" value="1"/>
</dbReference>
<keyword evidence="3 12" id="KW-0479">Metal-binding</keyword>
<dbReference type="InterPro" id="IPR014001">
    <property type="entry name" value="Helicase_ATP-bd"/>
</dbReference>
<dbReference type="Gene3D" id="3.40.1440.60">
    <property type="entry name" value="PriA, 3(prime) DNA-binding domain"/>
    <property type="match status" value="1"/>
</dbReference>
<organism evidence="15 16">
    <name type="scientific">Bermanella marisrubri</name>
    <dbReference type="NCBI Taxonomy" id="207949"/>
    <lineage>
        <taxon>Bacteria</taxon>
        <taxon>Pseudomonadati</taxon>
        <taxon>Pseudomonadota</taxon>
        <taxon>Gammaproteobacteria</taxon>
        <taxon>Oceanospirillales</taxon>
        <taxon>Oceanospirillaceae</taxon>
        <taxon>Bermanella</taxon>
    </lineage>
</organism>
<dbReference type="OrthoDB" id="9759544at2"/>
<dbReference type="PROSITE" id="PS51192">
    <property type="entry name" value="HELICASE_ATP_BIND_1"/>
    <property type="match status" value="1"/>
</dbReference>
<keyword evidence="2 12" id="KW-0235">DNA replication</keyword>
<dbReference type="RefSeq" id="WP_007017854.1">
    <property type="nucleotide sequence ID" value="NZ_CH724115.1"/>
</dbReference>
<name>Q1N0U9_9GAMM</name>
<dbReference type="PANTHER" id="PTHR30580:SF0">
    <property type="entry name" value="PRIMOSOMAL PROTEIN N"/>
    <property type="match status" value="1"/>
</dbReference>
<dbReference type="SUPFAM" id="SSF52540">
    <property type="entry name" value="P-loop containing nucleoside triphosphate hydrolases"/>
    <property type="match status" value="1"/>
</dbReference>
<protein>
    <recommendedName>
        <fullName evidence="12">Replication restart protein PriA</fullName>
    </recommendedName>
    <alternativeName>
        <fullName evidence="12">ATP-dependent DNA helicase PriA</fullName>
        <ecNumber evidence="12">5.6.2.4</ecNumber>
    </alternativeName>
    <alternativeName>
        <fullName evidence="12">DNA 3'-5' helicase PriA</fullName>
    </alternativeName>
</protein>
<comment type="subunit">
    <text evidence="12">Component of the replication restart primosome.</text>
</comment>
<dbReference type="InterPro" id="IPR042115">
    <property type="entry name" value="PriA_3primeBD_sf"/>
</dbReference>
<dbReference type="SMART" id="SM00490">
    <property type="entry name" value="HELICc"/>
    <property type="match status" value="1"/>
</dbReference>
<evidence type="ECO:0000256" key="6">
    <source>
        <dbReference type="ARBA" id="ARBA00022806"/>
    </source>
</evidence>
<evidence type="ECO:0000256" key="11">
    <source>
        <dbReference type="ARBA" id="ARBA00048988"/>
    </source>
</evidence>
<dbReference type="GO" id="GO:0003677">
    <property type="term" value="F:DNA binding"/>
    <property type="evidence" value="ECO:0007669"/>
    <property type="project" value="UniProtKB-UniRule"/>
</dbReference>
<dbReference type="GO" id="GO:1990077">
    <property type="term" value="C:primosome complex"/>
    <property type="evidence" value="ECO:0007669"/>
    <property type="project" value="UniProtKB-UniRule"/>
</dbReference>
<keyword evidence="8 12" id="KW-0067">ATP-binding</keyword>
<feature type="binding site" evidence="12">
    <location>
        <position position="465"/>
    </location>
    <ligand>
        <name>Zn(2+)</name>
        <dbReference type="ChEBI" id="CHEBI:29105"/>
        <label>2</label>
    </ligand>
</feature>
<dbReference type="PROSITE" id="PS51194">
    <property type="entry name" value="HELICASE_CTER"/>
    <property type="match status" value="1"/>
</dbReference>
<dbReference type="FunFam" id="3.40.50.300:FF:000489">
    <property type="entry name" value="Primosome assembly protein PriA"/>
    <property type="match status" value="1"/>
</dbReference>
<keyword evidence="4 12" id="KW-0547">Nucleotide-binding</keyword>
<dbReference type="NCBIfam" id="NF004067">
    <property type="entry name" value="PRK05580.1-4"/>
    <property type="match status" value="1"/>
</dbReference>
<dbReference type="InterPro" id="IPR011545">
    <property type="entry name" value="DEAD/DEAH_box_helicase_dom"/>
</dbReference>
<evidence type="ECO:0000313" key="16">
    <source>
        <dbReference type="Proteomes" id="UP000004263"/>
    </source>
</evidence>
<keyword evidence="10 12" id="KW-0413">Isomerase</keyword>
<dbReference type="CDD" id="cd17929">
    <property type="entry name" value="DEXHc_priA"/>
    <property type="match status" value="1"/>
</dbReference>
<feature type="binding site" evidence="12">
    <location>
        <position position="481"/>
    </location>
    <ligand>
        <name>Zn(2+)</name>
        <dbReference type="ChEBI" id="CHEBI:29105"/>
        <label>1</label>
    </ligand>
</feature>
<dbReference type="FunFam" id="3.40.1440.60:FF:000001">
    <property type="entry name" value="Primosomal protein N"/>
    <property type="match status" value="1"/>
</dbReference>
<dbReference type="HAMAP" id="MF_00983">
    <property type="entry name" value="PriA"/>
    <property type="match status" value="1"/>
</dbReference>
<dbReference type="Pfam" id="PF18074">
    <property type="entry name" value="PriA_C"/>
    <property type="match status" value="1"/>
</dbReference>
<dbReference type="InterPro" id="IPR001650">
    <property type="entry name" value="Helicase_C-like"/>
</dbReference>
<evidence type="ECO:0000259" key="14">
    <source>
        <dbReference type="PROSITE" id="PS51194"/>
    </source>
</evidence>
<evidence type="ECO:0000256" key="8">
    <source>
        <dbReference type="ARBA" id="ARBA00022840"/>
    </source>
</evidence>
<feature type="binding site" evidence="12">
    <location>
        <position position="447"/>
    </location>
    <ligand>
        <name>Zn(2+)</name>
        <dbReference type="ChEBI" id="CHEBI:29105"/>
        <label>2</label>
    </ligand>
</feature>
<dbReference type="GO" id="GO:0043138">
    <property type="term" value="F:3'-5' DNA helicase activity"/>
    <property type="evidence" value="ECO:0007669"/>
    <property type="project" value="UniProtKB-EC"/>
</dbReference>
<dbReference type="SMART" id="SM00487">
    <property type="entry name" value="DEXDc"/>
    <property type="match status" value="1"/>
</dbReference>
<evidence type="ECO:0000256" key="12">
    <source>
        <dbReference type="HAMAP-Rule" id="MF_00983"/>
    </source>
</evidence>
<comment type="similarity">
    <text evidence="12">Belongs to the helicase family. PriA subfamily.</text>
</comment>
<keyword evidence="1 12" id="KW-0639">Primosome</keyword>
<dbReference type="GO" id="GO:0016887">
    <property type="term" value="F:ATP hydrolysis activity"/>
    <property type="evidence" value="ECO:0007669"/>
    <property type="project" value="RHEA"/>
</dbReference>
<proteinExistence type="inferred from homology"/>
<keyword evidence="6 12" id="KW-0347">Helicase</keyword>
<dbReference type="Pfam" id="PF18319">
    <property type="entry name" value="Zn_ribbon_PriA"/>
    <property type="match status" value="1"/>
</dbReference>